<feature type="domain" description="Multidrug resistance protein MdtA-like barrel-sandwich hybrid" evidence="7">
    <location>
        <begin position="35"/>
        <end position="129"/>
    </location>
</feature>
<dbReference type="GO" id="GO:0030313">
    <property type="term" value="C:cell envelope"/>
    <property type="evidence" value="ECO:0007669"/>
    <property type="project" value="UniProtKB-SubCell"/>
</dbReference>
<keyword evidence="5" id="KW-0175">Coiled coil</keyword>
<evidence type="ECO:0000259" key="8">
    <source>
        <dbReference type="Pfam" id="PF25940"/>
    </source>
</evidence>
<evidence type="ECO:0000256" key="4">
    <source>
        <dbReference type="ARBA" id="ARBA00022989"/>
    </source>
</evidence>
<keyword evidence="3" id="KW-0812">Transmembrane</keyword>
<evidence type="ECO:0000256" key="2">
    <source>
        <dbReference type="ARBA" id="ARBA00004370"/>
    </source>
</evidence>
<keyword evidence="4" id="KW-1133">Transmembrane helix</keyword>
<feature type="domain" description="LcnD-like C-terminal" evidence="8">
    <location>
        <begin position="138"/>
        <end position="223"/>
    </location>
</feature>
<dbReference type="InterPro" id="IPR058625">
    <property type="entry name" value="MdtA-like_BSH"/>
</dbReference>
<gene>
    <name evidence="9" type="ORF">SDC9_42512</name>
</gene>
<keyword evidence="6" id="KW-0472">Membrane</keyword>
<protein>
    <recommendedName>
        <fullName evidence="10">RND efflux pump membrane fusion protein barrel-sandwich domain-containing protein</fullName>
    </recommendedName>
</protein>
<dbReference type="EMBL" id="VSSQ01000505">
    <property type="protein sequence ID" value="MPL96334.1"/>
    <property type="molecule type" value="Genomic_DNA"/>
</dbReference>
<dbReference type="Gene3D" id="2.40.30.170">
    <property type="match status" value="1"/>
</dbReference>
<reference evidence="9" key="1">
    <citation type="submission" date="2019-08" db="EMBL/GenBank/DDBJ databases">
        <authorList>
            <person name="Kucharzyk K."/>
            <person name="Murdoch R.W."/>
            <person name="Higgins S."/>
            <person name="Loffler F."/>
        </authorList>
    </citation>
    <scope>NUCLEOTIDE SEQUENCE</scope>
</reference>
<dbReference type="SUPFAM" id="SSF111369">
    <property type="entry name" value="HlyD-like secretion proteins"/>
    <property type="match status" value="1"/>
</dbReference>
<evidence type="ECO:0000256" key="5">
    <source>
        <dbReference type="ARBA" id="ARBA00023054"/>
    </source>
</evidence>
<comment type="subcellular location">
    <subcellularLocation>
        <location evidence="1">Cell envelope</location>
    </subcellularLocation>
    <subcellularLocation>
        <location evidence="2">Membrane</location>
    </subcellularLocation>
</comment>
<evidence type="ECO:0000256" key="6">
    <source>
        <dbReference type="ARBA" id="ARBA00023136"/>
    </source>
</evidence>
<dbReference type="AlphaFoldDB" id="A0A644VXX9"/>
<dbReference type="Pfam" id="PF25940">
    <property type="entry name" value="LcnD_C"/>
    <property type="match status" value="1"/>
</dbReference>
<accession>A0A644VXX9</accession>
<proteinExistence type="predicted"/>
<sequence length="224" mass="25147">MLVVTLLFAGCKNEGDKNFYGNFQSDEMVLPSTGTGKLQKLIAEEGVICNEGDLLAVIDTTILSLERSKVKSSLKALQEMGMFSQMEPLQYELRILEERIRLCYIKAPVRARVIKINFRQGEYLFEGSPLLSVADVNRIYFVAWVPGSDISSVSAGDSVRIQYYMNDDSAIIYKGRVLNISERPQFIPSMVQTRGNRTDQHYKVKVEVSNNGTLKSGMPGELVF</sequence>
<dbReference type="Gene3D" id="2.40.50.100">
    <property type="match status" value="1"/>
</dbReference>
<evidence type="ECO:0000256" key="1">
    <source>
        <dbReference type="ARBA" id="ARBA00004196"/>
    </source>
</evidence>
<comment type="caution">
    <text evidence="9">The sequence shown here is derived from an EMBL/GenBank/DDBJ whole genome shotgun (WGS) entry which is preliminary data.</text>
</comment>
<evidence type="ECO:0008006" key="10">
    <source>
        <dbReference type="Google" id="ProtNLM"/>
    </source>
</evidence>
<dbReference type="Pfam" id="PF25917">
    <property type="entry name" value="BSH_RND"/>
    <property type="match status" value="1"/>
</dbReference>
<evidence type="ECO:0000313" key="9">
    <source>
        <dbReference type="EMBL" id="MPL96334.1"/>
    </source>
</evidence>
<evidence type="ECO:0000256" key="3">
    <source>
        <dbReference type="ARBA" id="ARBA00022692"/>
    </source>
</evidence>
<organism evidence="9">
    <name type="scientific">bioreactor metagenome</name>
    <dbReference type="NCBI Taxonomy" id="1076179"/>
    <lineage>
        <taxon>unclassified sequences</taxon>
        <taxon>metagenomes</taxon>
        <taxon>ecological metagenomes</taxon>
    </lineage>
</organism>
<dbReference type="InterPro" id="IPR050465">
    <property type="entry name" value="UPF0194_transport"/>
</dbReference>
<dbReference type="PANTHER" id="PTHR32347:SF23">
    <property type="entry name" value="BLL5650 PROTEIN"/>
    <property type="match status" value="1"/>
</dbReference>
<dbReference type="InterPro" id="IPR058795">
    <property type="entry name" value="LcnD_C"/>
</dbReference>
<name>A0A644VXX9_9ZZZZ</name>
<evidence type="ECO:0000259" key="7">
    <source>
        <dbReference type="Pfam" id="PF25917"/>
    </source>
</evidence>
<dbReference type="PANTHER" id="PTHR32347">
    <property type="entry name" value="EFFLUX SYSTEM COMPONENT YKNX-RELATED"/>
    <property type="match status" value="1"/>
</dbReference>